<keyword evidence="8 12" id="KW-0067">ATP-binding</keyword>
<name>A0A1D7QRZ2_9BACI</name>
<dbReference type="GO" id="GO:0005524">
    <property type="term" value="F:ATP binding"/>
    <property type="evidence" value="ECO:0007669"/>
    <property type="project" value="UniProtKB-UniRule"/>
</dbReference>
<evidence type="ECO:0000256" key="3">
    <source>
        <dbReference type="ARBA" id="ARBA00016943"/>
    </source>
</evidence>
<dbReference type="PATRIC" id="fig|632773.3.peg.422"/>
<dbReference type="PANTHER" id="PTHR10584:SF166">
    <property type="entry name" value="RIBOKINASE"/>
    <property type="match status" value="1"/>
</dbReference>
<dbReference type="GO" id="GO:0005829">
    <property type="term" value="C:cytosol"/>
    <property type="evidence" value="ECO:0007669"/>
    <property type="project" value="TreeGrafter"/>
</dbReference>
<dbReference type="Proteomes" id="UP000094463">
    <property type="component" value="Chromosome"/>
</dbReference>
<evidence type="ECO:0000256" key="10">
    <source>
        <dbReference type="ARBA" id="ARBA00022958"/>
    </source>
</evidence>
<evidence type="ECO:0000256" key="9">
    <source>
        <dbReference type="ARBA" id="ARBA00022842"/>
    </source>
</evidence>
<feature type="binding site" evidence="12">
    <location>
        <position position="272"/>
    </location>
    <ligand>
        <name>K(+)</name>
        <dbReference type="ChEBI" id="CHEBI:29103"/>
    </ligand>
</feature>
<evidence type="ECO:0000256" key="5">
    <source>
        <dbReference type="ARBA" id="ARBA00022723"/>
    </source>
</evidence>
<comment type="similarity">
    <text evidence="1">Belongs to the carbohydrate kinase pfkB family.</text>
</comment>
<comment type="pathway">
    <text evidence="12">Carbohydrate metabolism; D-ribose degradation; D-ribose 5-phosphate from beta-D-ribopyranose: step 2/2.</text>
</comment>
<organism evidence="14 15">
    <name type="scientific">Salisediminibacterium beveridgei</name>
    <dbReference type="NCBI Taxonomy" id="632773"/>
    <lineage>
        <taxon>Bacteria</taxon>
        <taxon>Bacillati</taxon>
        <taxon>Bacillota</taxon>
        <taxon>Bacilli</taxon>
        <taxon>Bacillales</taxon>
        <taxon>Bacillaceae</taxon>
        <taxon>Salisediminibacterium</taxon>
    </lineage>
</organism>
<evidence type="ECO:0000256" key="12">
    <source>
        <dbReference type="HAMAP-Rule" id="MF_01987"/>
    </source>
</evidence>
<feature type="binding site" evidence="12">
    <location>
        <begin position="41"/>
        <end position="45"/>
    </location>
    <ligand>
        <name>substrate</name>
    </ligand>
</feature>
<dbReference type="AlphaFoldDB" id="A0A1D7QRZ2"/>
<comment type="catalytic activity">
    <reaction evidence="12">
        <text>D-ribose + ATP = D-ribose 5-phosphate + ADP + H(+)</text>
        <dbReference type="Rhea" id="RHEA:13697"/>
        <dbReference type="ChEBI" id="CHEBI:15378"/>
        <dbReference type="ChEBI" id="CHEBI:30616"/>
        <dbReference type="ChEBI" id="CHEBI:47013"/>
        <dbReference type="ChEBI" id="CHEBI:78346"/>
        <dbReference type="ChEBI" id="CHEBI:456216"/>
        <dbReference type="EC" id="2.7.1.15"/>
    </reaction>
</comment>
<feature type="binding site" evidence="12">
    <location>
        <position position="267"/>
    </location>
    <ligand>
        <name>K(+)</name>
        <dbReference type="ChEBI" id="CHEBI:29103"/>
    </ligand>
</feature>
<dbReference type="InterPro" id="IPR011611">
    <property type="entry name" value="PfkB_dom"/>
</dbReference>
<evidence type="ECO:0000256" key="11">
    <source>
        <dbReference type="ARBA" id="ARBA00023277"/>
    </source>
</evidence>
<comment type="activity regulation">
    <text evidence="12">Activated by a monovalent cation that binds near, but not in, the active site. The most likely occupant of the site in vivo is potassium. Ion binding induces a conformational change that may alter substrate affinity.</text>
</comment>
<dbReference type="InterPro" id="IPR029056">
    <property type="entry name" value="Ribokinase-like"/>
</dbReference>
<feature type="binding site" evidence="12">
    <location>
        <position position="141"/>
    </location>
    <ligand>
        <name>substrate</name>
    </ligand>
</feature>
<dbReference type="KEGG" id="bbev:BBEV_0390"/>
<comment type="subunit">
    <text evidence="12">Homodimer.</text>
</comment>
<comment type="cofactor">
    <cofactor evidence="12">
        <name>Mg(2+)</name>
        <dbReference type="ChEBI" id="CHEBI:18420"/>
    </cofactor>
    <text evidence="12">Requires a divalent cation, most likely magnesium in vivo, as an electrophilic catalyst to aid phosphoryl group transfer. It is the chelate of the metal and the nucleotide that is the actual substrate.</text>
</comment>
<dbReference type="GO" id="GO:0004747">
    <property type="term" value="F:ribokinase activity"/>
    <property type="evidence" value="ECO:0007669"/>
    <property type="project" value="UniProtKB-UniRule"/>
</dbReference>
<proteinExistence type="inferred from homology"/>
<keyword evidence="6 12" id="KW-0547">Nucleotide-binding</keyword>
<feature type="binding site" evidence="12">
    <location>
        <begin position="13"/>
        <end position="15"/>
    </location>
    <ligand>
        <name>substrate</name>
    </ligand>
</feature>
<dbReference type="HAMAP" id="MF_01987">
    <property type="entry name" value="Ribokinase"/>
    <property type="match status" value="1"/>
</dbReference>
<keyword evidence="9 12" id="KW-0460">Magnesium</keyword>
<dbReference type="Pfam" id="PF00294">
    <property type="entry name" value="PfkB"/>
    <property type="match status" value="1"/>
</dbReference>
<feature type="binding site" evidence="12">
    <location>
        <begin position="205"/>
        <end position="210"/>
    </location>
    <ligand>
        <name>ATP</name>
        <dbReference type="ChEBI" id="CHEBI:30616"/>
    </ligand>
</feature>
<dbReference type="EMBL" id="CP012502">
    <property type="protein sequence ID" value="AOM81784.1"/>
    <property type="molecule type" value="Genomic_DNA"/>
</dbReference>
<keyword evidence="15" id="KW-1185">Reference proteome</keyword>
<protein>
    <recommendedName>
        <fullName evidence="3 12">Ribokinase</fullName>
        <shortName evidence="12">RK</shortName>
        <ecNumber evidence="2 12">2.7.1.15</ecNumber>
    </recommendedName>
</protein>
<feature type="binding site" evidence="12">
    <location>
        <position position="270"/>
    </location>
    <ligand>
        <name>K(+)</name>
        <dbReference type="ChEBI" id="CHEBI:29103"/>
    </ligand>
</feature>
<feature type="binding site" evidence="12">
    <location>
        <position position="261"/>
    </location>
    <ligand>
        <name>ATP</name>
        <dbReference type="ChEBI" id="CHEBI:30616"/>
    </ligand>
</feature>
<evidence type="ECO:0000256" key="6">
    <source>
        <dbReference type="ARBA" id="ARBA00022741"/>
    </source>
</evidence>
<comment type="caution">
    <text evidence="12">Lacks conserved residue(s) required for the propagation of feature annotation.</text>
</comment>
<feature type="binding site" evidence="12">
    <location>
        <position position="237"/>
    </location>
    <ligand>
        <name>substrate</name>
    </ligand>
</feature>
<dbReference type="PRINTS" id="PR00990">
    <property type="entry name" value="RIBOKINASE"/>
</dbReference>
<evidence type="ECO:0000313" key="14">
    <source>
        <dbReference type="EMBL" id="AOM81784.1"/>
    </source>
</evidence>
<evidence type="ECO:0000313" key="15">
    <source>
        <dbReference type="Proteomes" id="UP000094463"/>
    </source>
</evidence>
<dbReference type="NCBIfam" id="TIGR02152">
    <property type="entry name" value="D_ribokin_bact"/>
    <property type="match status" value="1"/>
</dbReference>
<dbReference type="PROSITE" id="PS00584">
    <property type="entry name" value="PFKB_KINASES_2"/>
    <property type="match status" value="1"/>
</dbReference>
<evidence type="ECO:0000259" key="13">
    <source>
        <dbReference type="Pfam" id="PF00294"/>
    </source>
</evidence>
<comment type="function">
    <text evidence="12">Catalyzes the phosphorylation of ribose at O-5 in a reaction requiring ATP and magnesium. The resulting D-ribose-5-phosphate can then be used either for sythesis of nucleotides, histidine, and tryptophan, or as a component of the pentose phosphate pathway.</text>
</comment>
<reference evidence="14 15" key="1">
    <citation type="submission" date="2015-08" db="EMBL/GenBank/DDBJ databases">
        <title>The complete genome sequence of Bacillus beveridgei MLTeJB.</title>
        <authorList>
            <person name="Hanson T.E."/>
            <person name="Mesa C."/>
            <person name="Basesman S.M."/>
            <person name="Oremland R.S."/>
        </authorList>
    </citation>
    <scope>NUCLEOTIDE SEQUENCE [LARGE SCALE GENOMIC DNA]</scope>
    <source>
        <strain evidence="14 15">MLTeJB</strain>
    </source>
</reference>
<keyword evidence="7 12" id="KW-0418">Kinase</keyword>
<accession>A0A1D7QRZ2</accession>
<dbReference type="CDD" id="cd01174">
    <property type="entry name" value="ribokinase"/>
    <property type="match status" value="1"/>
</dbReference>
<dbReference type="Gene3D" id="3.40.1190.20">
    <property type="match status" value="1"/>
</dbReference>
<feature type="domain" description="Carbohydrate kinase PfkB" evidence="13">
    <location>
        <begin position="4"/>
        <end position="279"/>
    </location>
</feature>
<dbReference type="OrthoDB" id="9775849at2"/>
<dbReference type="SUPFAM" id="SSF53613">
    <property type="entry name" value="Ribokinase-like"/>
    <property type="match status" value="1"/>
</dbReference>
<dbReference type="InterPro" id="IPR011877">
    <property type="entry name" value="Ribokinase"/>
</dbReference>
<evidence type="ECO:0000256" key="1">
    <source>
        <dbReference type="ARBA" id="ARBA00005380"/>
    </source>
</evidence>
<dbReference type="GO" id="GO:0019303">
    <property type="term" value="P:D-ribose catabolic process"/>
    <property type="evidence" value="ECO:0007669"/>
    <property type="project" value="UniProtKB-UniRule"/>
</dbReference>
<dbReference type="InterPro" id="IPR002139">
    <property type="entry name" value="Ribo/fructo_kinase"/>
</dbReference>
<evidence type="ECO:0000256" key="8">
    <source>
        <dbReference type="ARBA" id="ARBA00022840"/>
    </source>
</evidence>
<dbReference type="GO" id="GO:0046872">
    <property type="term" value="F:metal ion binding"/>
    <property type="evidence" value="ECO:0007669"/>
    <property type="project" value="UniProtKB-KW"/>
</dbReference>
<feature type="binding site" evidence="12">
    <location>
        <begin position="236"/>
        <end position="237"/>
    </location>
    <ligand>
        <name>ATP</name>
        <dbReference type="ChEBI" id="CHEBI:30616"/>
    </ligand>
</feature>
<feature type="binding site" evidence="12">
    <location>
        <position position="185"/>
    </location>
    <ligand>
        <name>ATP</name>
        <dbReference type="ChEBI" id="CHEBI:30616"/>
    </ligand>
</feature>
<feature type="binding site" evidence="12">
    <location>
        <position position="233"/>
    </location>
    <ligand>
        <name>K(+)</name>
        <dbReference type="ChEBI" id="CHEBI:29103"/>
    </ligand>
</feature>
<dbReference type="STRING" id="632773.BBEV_0390"/>
<dbReference type="UniPathway" id="UPA00916">
    <property type="reaction ID" value="UER00889"/>
</dbReference>
<evidence type="ECO:0000256" key="2">
    <source>
        <dbReference type="ARBA" id="ARBA00012035"/>
    </source>
</evidence>
<feature type="binding site" evidence="12">
    <location>
        <position position="231"/>
    </location>
    <ligand>
        <name>K(+)</name>
        <dbReference type="ChEBI" id="CHEBI:29103"/>
    </ligand>
</feature>
<gene>
    <name evidence="12 14" type="primary">rbsK</name>
    <name evidence="14" type="ORF">BBEV_0390</name>
</gene>
<comment type="subcellular location">
    <subcellularLocation>
        <location evidence="12">Cytoplasm</location>
    </subcellularLocation>
</comment>
<keyword evidence="10 12" id="KW-0630">Potassium</keyword>
<feature type="active site" description="Proton acceptor" evidence="12">
    <location>
        <position position="237"/>
    </location>
</feature>
<evidence type="ECO:0000256" key="7">
    <source>
        <dbReference type="ARBA" id="ARBA00022777"/>
    </source>
</evidence>
<keyword evidence="12" id="KW-0963">Cytoplasm</keyword>
<dbReference type="InterPro" id="IPR002173">
    <property type="entry name" value="Carboh/pur_kinase_PfkB_CS"/>
</dbReference>
<dbReference type="PANTHER" id="PTHR10584">
    <property type="entry name" value="SUGAR KINASE"/>
    <property type="match status" value="1"/>
</dbReference>
<evidence type="ECO:0000256" key="4">
    <source>
        <dbReference type="ARBA" id="ARBA00022679"/>
    </source>
</evidence>
<dbReference type="EC" id="2.7.1.15" evidence="2 12"/>
<dbReference type="RefSeq" id="WP_069363922.1">
    <property type="nucleotide sequence ID" value="NZ_CP012502.1"/>
</dbReference>
<keyword evidence="5 12" id="KW-0479">Metal-binding</keyword>
<sequence>MRKPKITVVGSINMDIVVEADRSPEQGETVMGKDFQMIPGGKGANQAVAAARLGAEVTMIGCVGDDPFADVLLKNLQSEGIHTENVEPVTGSSSGMASITLSEQDNRIIVVPGANSEVTKERLSGCLDVLDRSDMVIMQLEIPVKTIEYVTGYCKSNGIPVLLNPAPVQPLTKEVLEQVSYLTPNETEERDLSLNMEHTDRLIVTQGKKGVLYYHNERPVIVPGYSVDVVDTTGAGDTFNGALAVHLAQGASLEEAIRFANAASALSVTKLGAQTGMPTMAELRKFIQEQEGQS</sequence>
<keyword evidence="11 12" id="KW-0119">Carbohydrate metabolism</keyword>
<comment type="similarity">
    <text evidence="12">Belongs to the carbohydrate kinase PfkB family. Ribokinase subfamily.</text>
</comment>
<keyword evidence="4 12" id="KW-0808">Transferase</keyword>